<dbReference type="EMBL" id="CP042220">
    <property type="protein sequence ID" value="QDX31724.1"/>
    <property type="molecule type" value="Genomic_DNA"/>
</dbReference>
<dbReference type="RefSeq" id="WP_042873451.1">
    <property type="nucleotide sequence ID" value="NZ_CM001975.1"/>
</dbReference>
<name>A0A5B8IBX8_9GAMM</name>
<evidence type="ECO:0000259" key="2">
    <source>
        <dbReference type="Pfam" id="PF13439"/>
    </source>
</evidence>
<dbReference type="KEGG" id="dic:Dpoa569_0003789"/>
<keyword evidence="3" id="KW-0808">Transferase</keyword>
<organism evidence="3 4">
    <name type="scientific">Dickeya poaceiphila</name>
    <dbReference type="NCBI Taxonomy" id="568768"/>
    <lineage>
        <taxon>Bacteria</taxon>
        <taxon>Pseudomonadati</taxon>
        <taxon>Pseudomonadota</taxon>
        <taxon>Gammaproteobacteria</taxon>
        <taxon>Enterobacterales</taxon>
        <taxon>Pectobacteriaceae</taxon>
        <taxon>Dickeya</taxon>
    </lineage>
</organism>
<dbReference type="Pfam" id="PF13439">
    <property type="entry name" value="Glyco_transf_4"/>
    <property type="match status" value="1"/>
</dbReference>
<protein>
    <submittedName>
        <fullName evidence="3">Glycosyltransferase</fullName>
    </submittedName>
</protein>
<feature type="domain" description="Glycosyltransferase subfamily 4-like N-terminal" evidence="2">
    <location>
        <begin position="13"/>
        <end position="185"/>
    </location>
</feature>
<keyword evidence="4" id="KW-1185">Reference proteome</keyword>
<feature type="domain" description="Glycosyl transferase family 1" evidence="1">
    <location>
        <begin position="198"/>
        <end position="342"/>
    </location>
</feature>
<dbReference type="AlphaFoldDB" id="A0A5B8IBX8"/>
<evidence type="ECO:0000313" key="4">
    <source>
        <dbReference type="Proteomes" id="UP000320591"/>
    </source>
</evidence>
<dbReference type="STRING" id="568768.GCA_000406125_03774"/>
<dbReference type="Gene3D" id="3.40.50.2000">
    <property type="entry name" value="Glycogen Phosphorylase B"/>
    <property type="match status" value="2"/>
</dbReference>
<proteinExistence type="predicted"/>
<dbReference type="InterPro" id="IPR001296">
    <property type="entry name" value="Glyco_trans_1"/>
</dbReference>
<evidence type="ECO:0000259" key="1">
    <source>
        <dbReference type="Pfam" id="PF00534"/>
    </source>
</evidence>
<dbReference type="PANTHER" id="PTHR12526">
    <property type="entry name" value="GLYCOSYLTRANSFERASE"/>
    <property type="match status" value="1"/>
</dbReference>
<gene>
    <name evidence="3" type="ORF">Dpoa569_0003789</name>
</gene>
<dbReference type="InterPro" id="IPR028098">
    <property type="entry name" value="Glyco_trans_4-like_N"/>
</dbReference>
<dbReference type="CDD" id="cd03811">
    <property type="entry name" value="GT4_GT28_WabH-like"/>
    <property type="match status" value="1"/>
</dbReference>
<dbReference type="SUPFAM" id="SSF53756">
    <property type="entry name" value="UDP-Glycosyltransferase/glycogen phosphorylase"/>
    <property type="match status" value="1"/>
</dbReference>
<dbReference type="PANTHER" id="PTHR12526:SF638">
    <property type="entry name" value="SPORE COAT PROTEIN SA"/>
    <property type="match status" value="1"/>
</dbReference>
<dbReference type="OrthoDB" id="9792269at2"/>
<dbReference type="Proteomes" id="UP000320591">
    <property type="component" value="Chromosome"/>
</dbReference>
<dbReference type="Pfam" id="PF00534">
    <property type="entry name" value="Glycos_transf_1"/>
    <property type="match status" value="1"/>
</dbReference>
<reference evidence="3 4" key="1">
    <citation type="journal article" date="2019" name="Environ. Microbiol.">
        <title>The phytopathogenic nature of Dickeya aquatica 174/2 and the dynamic early evolution of Dickeya pathogenicity.</title>
        <authorList>
            <person name="Duprey A."/>
            <person name="Taib N."/>
            <person name="Leonard S."/>
            <person name="Garin T."/>
            <person name="Flandrois J.P."/>
            <person name="Nasser W."/>
            <person name="Brochier-Armanet C."/>
            <person name="Reverchon S."/>
        </authorList>
    </citation>
    <scope>NUCLEOTIDE SEQUENCE [LARGE SCALE GENOMIC DNA]</scope>
    <source>
        <strain evidence="3 4">NCPPB 569</strain>
    </source>
</reference>
<dbReference type="GO" id="GO:1901135">
    <property type="term" value="P:carbohydrate derivative metabolic process"/>
    <property type="evidence" value="ECO:0007669"/>
    <property type="project" value="UniProtKB-ARBA"/>
</dbReference>
<sequence length="366" mass="41096">MRILILIDGLPGGGAEKVVLTLAEGFIAAQHQVSLFSLRDVQAYPLPSGLTYQTIIDTCRTPWRKLRELPRRAAALDVAIREAEARHGHFDLVLSNLHKTDRIVAQCATLNRSNIWFCLHGMFSPSYLGHRRGFSRWLKRQKIQRIYQRRNLIGVSQAVLDDMMQSFHVMPNRAEVINNPFDFDRIAALAAQPCELAGQEYLIHVGRLHPHKRHDRLLRAYALSGITLPLLLLGKGSDGYTQQLKQLAEELNIANRVIFHGFCENPYPYIRHARLLVLSSDSEGFGNVLVESLFCGTPVVSTRCPGGPEEILTGDLARGLSDLNEPALADTMISVLQSPPSIDPEQLARYRLETICERYLALAKPH</sequence>
<evidence type="ECO:0000313" key="3">
    <source>
        <dbReference type="EMBL" id="QDX31724.1"/>
    </source>
</evidence>
<accession>A0A5B8IBX8</accession>
<dbReference type="GO" id="GO:0016757">
    <property type="term" value="F:glycosyltransferase activity"/>
    <property type="evidence" value="ECO:0007669"/>
    <property type="project" value="InterPro"/>
</dbReference>